<feature type="transmembrane region" description="Helical" evidence="7">
    <location>
        <begin position="166"/>
        <end position="192"/>
    </location>
</feature>
<dbReference type="Pfam" id="PF03601">
    <property type="entry name" value="Cons_hypoth698"/>
    <property type="match status" value="1"/>
</dbReference>
<keyword evidence="9" id="KW-1185">Reference proteome</keyword>
<evidence type="ECO:0000256" key="4">
    <source>
        <dbReference type="ARBA" id="ARBA00022692"/>
    </source>
</evidence>
<evidence type="ECO:0000256" key="1">
    <source>
        <dbReference type="ARBA" id="ARBA00004651"/>
    </source>
</evidence>
<feature type="transmembrane region" description="Helical" evidence="7">
    <location>
        <begin position="231"/>
        <end position="248"/>
    </location>
</feature>
<dbReference type="EMBL" id="JARHUD010000008">
    <property type="protein sequence ID" value="MDF2096871.1"/>
    <property type="molecule type" value="Genomic_DNA"/>
</dbReference>
<proteinExistence type="inferred from homology"/>
<gene>
    <name evidence="8" type="ORF">P2G67_12890</name>
</gene>
<dbReference type="InterPro" id="IPR018383">
    <property type="entry name" value="UPF0324_pro"/>
</dbReference>
<evidence type="ECO:0000256" key="3">
    <source>
        <dbReference type="ARBA" id="ARBA00022475"/>
    </source>
</evidence>
<keyword evidence="3" id="KW-1003">Cell membrane</keyword>
<name>A0ABT5YPI2_9PROT</name>
<dbReference type="PANTHER" id="PTHR30106">
    <property type="entry name" value="INNER MEMBRANE PROTEIN YEIH-RELATED"/>
    <property type="match status" value="1"/>
</dbReference>
<evidence type="ECO:0000256" key="6">
    <source>
        <dbReference type="ARBA" id="ARBA00023136"/>
    </source>
</evidence>
<feature type="transmembrane region" description="Helical" evidence="7">
    <location>
        <begin position="47"/>
        <end position="63"/>
    </location>
</feature>
<feature type="transmembrane region" description="Helical" evidence="7">
    <location>
        <begin position="268"/>
        <end position="290"/>
    </location>
</feature>
<accession>A0ABT5YPI2</accession>
<feature type="transmembrane region" description="Helical" evidence="7">
    <location>
        <begin position="326"/>
        <end position="346"/>
    </location>
</feature>
<evidence type="ECO:0000313" key="8">
    <source>
        <dbReference type="EMBL" id="MDF2096871.1"/>
    </source>
</evidence>
<keyword evidence="5 7" id="KW-1133">Transmembrane helix</keyword>
<comment type="subcellular location">
    <subcellularLocation>
        <location evidence="1">Cell membrane</location>
        <topology evidence="1">Multi-pass membrane protein</topology>
    </subcellularLocation>
</comment>
<sequence length="349" mass="36313">MFPLPGGGSLAALPPTIAQRGRQLGPGFGLALVVGLAAAWIGDHHGGPVLLFALLIGMAFNFLSDDARFRAGIAFTSRTVLRLGVALLGARITLEQILSLGVVPSLAVVLAVVGTLLFGRFLARRLGLGEEQGILTGGATAICGASAALAISSVMPKRAELERNTVYAVVAVTTLSTCAMVLYPALVALVGFDETTGGVLIGATIHDVAQVVAAGYTISDTAGDTATFTKMMRVAMLVPVVFLLSLYFKPRRLALGEAAQGRLIGLPLFLVAFVVLVGINSLGFLPASLAQPMIDTSRWCLVLAVAALGMKTSLKEMTQLGWKPFILVVSETLFLLVAVLGFLLLASDL</sequence>
<keyword evidence="6 7" id="KW-0472">Membrane</keyword>
<feature type="transmembrane region" description="Helical" evidence="7">
    <location>
        <begin position="134"/>
        <end position="154"/>
    </location>
</feature>
<feature type="transmembrane region" description="Helical" evidence="7">
    <location>
        <begin position="100"/>
        <end position="122"/>
    </location>
</feature>
<evidence type="ECO:0000256" key="5">
    <source>
        <dbReference type="ARBA" id="ARBA00022989"/>
    </source>
</evidence>
<dbReference type="RefSeq" id="WP_275823636.1">
    <property type="nucleotide sequence ID" value="NZ_JARHUD010000008.1"/>
</dbReference>
<dbReference type="PANTHER" id="PTHR30106:SF2">
    <property type="entry name" value="UPF0324 INNER MEMBRANE PROTEIN YEIH"/>
    <property type="match status" value="1"/>
</dbReference>
<comment type="similarity">
    <text evidence="2">Belongs to the UPF0324 family.</text>
</comment>
<evidence type="ECO:0000256" key="2">
    <source>
        <dbReference type="ARBA" id="ARBA00007977"/>
    </source>
</evidence>
<feature type="transmembrane region" description="Helical" evidence="7">
    <location>
        <begin position="199"/>
        <end position="219"/>
    </location>
</feature>
<organism evidence="8 9">
    <name type="scientific">Aquibaculum arenosum</name>
    <dbReference type="NCBI Taxonomy" id="3032591"/>
    <lineage>
        <taxon>Bacteria</taxon>
        <taxon>Pseudomonadati</taxon>
        <taxon>Pseudomonadota</taxon>
        <taxon>Alphaproteobacteria</taxon>
        <taxon>Rhodospirillales</taxon>
        <taxon>Rhodovibrionaceae</taxon>
        <taxon>Aquibaculum</taxon>
    </lineage>
</organism>
<evidence type="ECO:0000313" key="9">
    <source>
        <dbReference type="Proteomes" id="UP001215503"/>
    </source>
</evidence>
<feature type="transmembrane region" description="Helical" evidence="7">
    <location>
        <begin position="24"/>
        <end position="41"/>
    </location>
</feature>
<reference evidence="8 9" key="1">
    <citation type="submission" date="2023-03" db="EMBL/GenBank/DDBJ databases">
        <title>Fodinicurvata sp. CAU 1616 isolated from sea sendiment.</title>
        <authorList>
            <person name="Kim W."/>
        </authorList>
    </citation>
    <scope>NUCLEOTIDE SEQUENCE [LARGE SCALE GENOMIC DNA]</scope>
    <source>
        <strain evidence="8 9">CAU 1616</strain>
    </source>
</reference>
<comment type="caution">
    <text evidence="8">The sequence shown here is derived from an EMBL/GenBank/DDBJ whole genome shotgun (WGS) entry which is preliminary data.</text>
</comment>
<dbReference type="Proteomes" id="UP001215503">
    <property type="component" value="Unassembled WGS sequence"/>
</dbReference>
<protein>
    <submittedName>
        <fullName evidence="8">Sulfate exporter family transporter</fullName>
    </submittedName>
</protein>
<evidence type="ECO:0000256" key="7">
    <source>
        <dbReference type="SAM" id="Phobius"/>
    </source>
</evidence>
<keyword evidence="4 7" id="KW-0812">Transmembrane</keyword>